<keyword evidence="6 16" id="KW-0813">Transport</keyword>
<keyword evidence="19" id="KW-1185">Reference proteome</keyword>
<dbReference type="GO" id="GO:0036376">
    <property type="term" value="P:sodium ion export across plasma membrane"/>
    <property type="evidence" value="ECO:0007669"/>
    <property type="project" value="InterPro"/>
</dbReference>
<evidence type="ECO:0000256" key="10">
    <source>
        <dbReference type="ARBA" id="ARBA00022989"/>
    </source>
</evidence>
<keyword evidence="10 16" id="KW-1133">Transmembrane helix</keyword>
<dbReference type="NCBIfam" id="TIGR01195">
    <property type="entry name" value="oadG_fam"/>
    <property type="match status" value="1"/>
</dbReference>
<evidence type="ECO:0000256" key="13">
    <source>
        <dbReference type="ARBA" id="ARBA00023136"/>
    </source>
</evidence>
<evidence type="ECO:0000256" key="1">
    <source>
        <dbReference type="ARBA" id="ARBA00001959"/>
    </source>
</evidence>
<evidence type="ECO:0000256" key="8">
    <source>
        <dbReference type="ARBA" id="ARBA00022692"/>
    </source>
</evidence>
<comment type="subcellular location">
    <subcellularLocation>
        <location evidence="3 16 17">Cell membrane</location>
        <topology evidence="3 16 17">Single-pass membrane protein</topology>
    </subcellularLocation>
</comment>
<dbReference type="Proteomes" id="UP000005555">
    <property type="component" value="Unassembled WGS sequence"/>
</dbReference>
<accession>Q1YRE9</accession>
<dbReference type="EMBL" id="AAPI01000005">
    <property type="protein sequence ID" value="EAS46659.1"/>
    <property type="molecule type" value="Genomic_DNA"/>
</dbReference>
<evidence type="ECO:0000313" key="18">
    <source>
        <dbReference type="EMBL" id="EAS46659.1"/>
    </source>
</evidence>
<evidence type="ECO:0000256" key="4">
    <source>
        <dbReference type="ARBA" id="ARBA00005844"/>
    </source>
</evidence>
<dbReference type="HAMAP" id="MF_00404">
    <property type="entry name" value="OadG"/>
    <property type="match status" value="1"/>
</dbReference>
<dbReference type="GO" id="GO:0008948">
    <property type="term" value="F:oxaloacetate decarboxylase activity"/>
    <property type="evidence" value="ECO:0007669"/>
    <property type="project" value="UniProtKB-UniRule"/>
</dbReference>
<dbReference type="GO" id="GO:0015451">
    <property type="term" value="F:decarboxylation-driven active transmembrane transporter activity"/>
    <property type="evidence" value="ECO:0007669"/>
    <property type="project" value="UniProtKB-EC"/>
</dbReference>
<protein>
    <recommendedName>
        <fullName evidence="16">Probable oxaloacetate decarboxylase gamma chain</fullName>
        <ecNumber evidence="16">7.2.4.2</ecNumber>
    </recommendedName>
</protein>
<dbReference type="InterPro" id="IPR005899">
    <property type="entry name" value="Na_pump_deCOase"/>
</dbReference>
<evidence type="ECO:0000256" key="16">
    <source>
        <dbReference type="HAMAP-Rule" id="MF_00404"/>
    </source>
</evidence>
<dbReference type="HOGENOM" id="CLU_168750_3_1_6"/>
<evidence type="ECO:0000256" key="14">
    <source>
        <dbReference type="ARBA" id="ARBA00023201"/>
    </source>
</evidence>
<sequence>MDSTLISQGLDLMLYGMGTVFTFLTLLVGVTTLMSKTVNKLVVEQPETAVSSVATVLVQSPVEPRIAKVIQAAIDQHRSKK</sequence>
<reference evidence="18 19" key="1">
    <citation type="submission" date="2006-03" db="EMBL/GenBank/DDBJ databases">
        <authorList>
            <person name="Giovannoni S.J."/>
            <person name="Cho J.-C."/>
            <person name="Ferriera S."/>
            <person name="Johnson J."/>
            <person name="Kravitz S."/>
            <person name="Halpern A."/>
            <person name="Remington K."/>
            <person name="Beeson K."/>
            <person name="Tran B."/>
            <person name="Rogers Y.-H."/>
            <person name="Friedman R."/>
            <person name="Venter J.C."/>
        </authorList>
    </citation>
    <scope>NUCLEOTIDE SEQUENCE [LARGE SCALE GENOMIC DNA]</scope>
    <source>
        <strain evidence="18 19">HTCC2207</strain>
    </source>
</reference>
<organism evidence="18 19">
    <name type="scientific">gamma proteobacterium HTCC2207</name>
    <dbReference type="NCBI Taxonomy" id="314287"/>
    <lineage>
        <taxon>Bacteria</taxon>
        <taxon>Pseudomonadati</taxon>
        <taxon>Pseudomonadota</taxon>
        <taxon>Gammaproteobacteria</taxon>
        <taxon>Cellvibrionales</taxon>
        <taxon>Porticoccaceae</taxon>
        <taxon>SAR92 clade</taxon>
    </lineage>
</organism>
<evidence type="ECO:0000256" key="6">
    <source>
        <dbReference type="ARBA" id="ARBA00022448"/>
    </source>
</evidence>
<dbReference type="STRING" id="314287.GB2207_03444"/>
<evidence type="ECO:0000256" key="3">
    <source>
        <dbReference type="ARBA" id="ARBA00004162"/>
    </source>
</evidence>
<evidence type="ECO:0000256" key="5">
    <source>
        <dbReference type="ARBA" id="ARBA00011869"/>
    </source>
</evidence>
<evidence type="ECO:0000256" key="15">
    <source>
        <dbReference type="ARBA" id="ARBA00048176"/>
    </source>
</evidence>
<keyword evidence="13 16" id="KW-0472">Membrane</keyword>
<dbReference type="AlphaFoldDB" id="Q1YRE9"/>
<dbReference type="GO" id="GO:0015081">
    <property type="term" value="F:sodium ion transmembrane transporter activity"/>
    <property type="evidence" value="ECO:0007669"/>
    <property type="project" value="UniProtKB-UniRule"/>
</dbReference>
<keyword evidence="7 16" id="KW-1003">Cell membrane</keyword>
<evidence type="ECO:0000256" key="9">
    <source>
        <dbReference type="ARBA" id="ARBA00022967"/>
    </source>
</evidence>
<dbReference type="GO" id="GO:0005886">
    <property type="term" value="C:plasma membrane"/>
    <property type="evidence" value="ECO:0007669"/>
    <property type="project" value="UniProtKB-SubCell"/>
</dbReference>
<comment type="similarity">
    <text evidence="4 16 17">Belongs to the OadG family.</text>
</comment>
<dbReference type="EC" id="7.2.4.2" evidence="16"/>
<keyword evidence="11 16" id="KW-0915">Sodium</keyword>
<comment type="caution">
    <text evidence="18">The sequence shown here is derived from an EMBL/GenBank/DDBJ whole genome shotgun (WGS) entry which is preliminary data.</text>
</comment>
<name>Q1YRE9_9GAMM</name>
<dbReference type="eggNOG" id="COG3630">
    <property type="taxonomic scope" value="Bacteria"/>
</dbReference>
<evidence type="ECO:0000256" key="12">
    <source>
        <dbReference type="ARBA" id="ARBA00023065"/>
    </source>
</evidence>
<evidence type="ECO:0000256" key="11">
    <source>
        <dbReference type="ARBA" id="ARBA00023053"/>
    </source>
</evidence>
<dbReference type="InterPro" id="IPR023424">
    <property type="entry name" value="OadG"/>
</dbReference>
<keyword evidence="12 16" id="KW-0406">Ion transport</keyword>
<proteinExistence type="inferred from homology"/>
<evidence type="ECO:0000256" key="7">
    <source>
        <dbReference type="ARBA" id="ARBA00022475"/>
    </source>
</evidence>
<feature type="transmembrane region" description="Helical" evidence="16 17">
    <location>
        <begin position="12"/>
        <end position="34"/>
    </location>
</feature>
<keyword evidence="8 16" id="KW-0812">Transmembrane</keyword>
<keyword evidence="9 16" id="KW-1278">Translocase</keyword>
<evidence type="ECO:0000256" key="2">
    <source>
        <dbReference type="ARBA" id="ARBA00003002"/>
    </source>
</evidence>
<evidence type="ECO:0000256" key="17">
    <source>
        <dbReference type="RuleBase" id="RU004278"/>
    </source>
</evidence>
<dbReference type="OrthoDB" id="5772594at2"/>
<evidence type="ECO:0000313" key="19">
    <source>
        <dbReference type="Proteomes" id="UP000005555"/>
    </source>
</evidence>
<dbReference type="Pfam" id="PF04277">
    <property type="entry name" value="OAD_gamma"/>
    <property type="match status" value="1"/>
</dbReference>
<comment type="cofactor">
    <cofactor evidence="1 16 17">
        <name>Na(+)</name>
        <dbReference type="ChEBI" id="CHEBI:29101"/>
    </cofactor>
</comment>
<keyword evidence="14 16" id="KW-0739">Sodium transport</keyword>
<comment type="subunit">
    <text evidence="5 16">Heterotrimer of an alpha, a beta and a gamma subunit.</text>
</comment>
<gene>
    <name evidence="16" type="primary">oadG</name>
    <name evidence="18" type="ORF">GB2207_03444</name>
</gene>
<comment type="catalytic activity">
    <reaction evidence="15 16 17">
        <text>oxaloacetate + 2 Na(+)(in) + H(+) = pyruvate + 2 Na(+)(out) + CO2</text>
        <dbReference type="Rhea" id="RHEA:57724"/>
        <dbReference type="ChEBI" id="CHEBI:15361"/>
        <dbReference type="ChEBI" id="CHEBI:15378"/>
        <dbReference type="ChEBI" id="CHEBI:16452"/>
        <dbReference type="ChEBI" id="CHEBI:16526"/>
        <dbReference type="ChEBI" id="CHEBI:29101"/>
        <dbReference type="EC" id="7.2.4.2"/>
    </reaction>
</comment>
<comment type="function">
    <text evidence="2 16 17">Catalyzes the decarboxylation of oxaloacetate coupled to Na(+) translocation.</text>
</comment>